<keyword evidence="2" id="KW-0808">Transferase</keyword>
<evidence type="ECO:0000313" key="2">
    <source>
        <dbReference type="EMBL" id="MPL98765.1"/>
    </source>
</evidence>
<organism evidence="2">
    <name type="scientific">bioreactor metagenome</name>
    <dbReference type="NCBI Taxonomy" id="1076179"/>
    <lineage>
        <taxon>unclassified sequences</taxon>
        <taxon>metagenomes</taxon>
        <taxon>ecological metagenomes</taxon>
    </lineage>
</organism>
<sequence length="321" mass="37611">MLISVIIPVYNVELYLAECLDSVLAQTYPHYEVICVNDGSTDGSQVLLDNYAAKYNKIQVINQKNKGLSAARNAGIATAKGDYIFLLDSDDKIEKHAFETLVAKSNGEDFICFNGKRYFEETNTEDIPDEGISAEFESGWDYYNQFALIDRKFHFVCTVLRLYRREFLLQHKLHFQEGIFHEDNLFTPIACYYAQKVKIIPDCLYIYRIRKGSITQNVKAKRLLDIVYIANTLAEFFISKDDIDKKTIYREIAGSYFRGFMPEEIKAYGNNDSILRSKINWHFYQKISIFPRHKRIYRLLKVHPALFRCYLLTEKWLKIVR</sequence>
<dbReference type="GO" id="GO:0099621">
    <property type="term" value="F:undecaprenyl-phosphate 4-deoxy-4-formamido-L-arabinose transferase activity"/>
    <property type="evidence" value="ECO:0007669"/>
    <property type="project" value="UniProtKB-EC"/>
</dbReference>
<evidence type="ECO:0000259" key="1">
    <source>
        <dbReference type="Pfam" id="PF00535"/>
    </source>
</evidence>
<dbReference type="InterPro" id="IPR001173">
    <property type="entry name" value="Glyco_trans_2-like"/>
</dbReference>
<name>A0A644W4T1_9ZZZZ</name>
<dbReference type="Pfam" id="PF00535">
    <property type="entry name" value="Glycos_transf_2"/>
    <property type="match status" value="1"/>
</dbReference>
<dbReference type="InterPro" id="IPR029044">
    <property type="entry name" value="Nucleotide-diphossugar_trans"/>
</dbReference>
<proteinExistence type="predicted"/>
<dbReference type="EMBL" id="VSSQ01000627">
    <property type="protein sequence ID" value="MPL98765.1"/>
    <property type="molecule type" value="Genomic_DNA"/>
</dbReference>
<reference evidence="2" key="1">
    <citation type="submission" date="2019-08" db="EMBL/GenBank/DDBJ databases">
        <authorList>
            <person name="Kucharzyk K."/>
            <person name="Murdoch R.W."/>
            <person name="Higgins S."/>
            <person name="Loffler F."/>
        </authorList>
    </citation>
    <scope>NUCLEOTIDE SEQUENCE</scope>
</reference>
<dbReference type="Gene3D" id="3.90.550.10">
    <property type="entry name" value="Spore Coat Polysaccharide Biosynthesis Protein SpsA, Chain A"/>
    <property type="match status" value="1"/>
</dbReference>
<dbReference type="CDD" id="cd00761">
    <property type="entry name" value="Glyco_tranf_GTA_type"/>
    <property type="match status" value="1"/>
</dbReference>
<dbReference type="EC" id="2.4.2.53" evidence="2"/>
<feature type="domain" description="Glycosyltransferase 2-like" evidence="1">
    <location>
        <begin position="4"/>
        <end position="168"/>
    </location>
</feature>
<dbReference type="SUPFAM" id="SSF53448">
    <property type="entry name" value="Nucleotide-diphospho-sugar transferases"/>
    <property type="match status" value="1"/>
</dbReference>
<dbReference type="AlphaFoldDB" id="A0A644W4T1"/>
<accession>A0A644W4T1</accession>
<dbReference type="GO" id="GO:0016758">
    <property type="term" value="F:hexosyltransferase activity"/>
    <property type="evidence" value="ECO:0007669"/>
    <property type="project" value="UniProtKB-ARBA"/>
</dbReference>
<comment type="caution">
    <text evidence="2">The sequence shown here is derived from an EMBL/GenBank/DDBJ whole genome shotgun (WGS) entry which is preliminary data.</text>
</comment>
<gene>
    <name evidence="2" type="primary">arnC_28</name>
    <name evidence="2" type="ORF">SDC9_44974</name>
</gene>
<protein>
    <submittedName>
        <fullName evidence="2">Undecaprenyl-phosphate 4-deoxy-4-formamido-L-arabinose transferase</fullName>
        <ecNumber evidence="2">2.4.2.53</ecNumber>
    </submittedName>
</protein>
<dbReference type="PANTHER" id="PTHR22916:SF3">
    <property type="entry name" value="UDP-GLCNAC:BETAGAL BETA-1,3-N-ACETYLGLUCOSAMINYLTRANSFERASE-LIKE PROTEIN 1"/>
    <property type="match status" value="1"/>
</dbReference>
<keyword evidence="2" id="KW-0328">Glycosyltransferase</keyword>
<dbReference type="PANTHER" id="PTHR22916">
    <property type="entry name" value="GLYCOSYLTRANSFERASE"/>
    <property type="match status" value="1"/>
</dbReference>